<dbReference type="InterPro" id="IPR036634">
    <property type="entry name" value="PRD_sf"/>
</dbReference>
<dbReference type="Pfam" id="PF03123">
    <property type="entry name" value="CAT_RBD"/>
    <property type="match status" value="1"/>
</dbReference>
<dbReference type="PANTHER" id="PTHR30185:SF18">
    <property type="entry name" value="TRANSCRIPTIONAL REGULATOR MTLR"/>
    <property type="match status" value="1"/>
</dbReference>
<dbReference type="EMBL" id="CACRTF010000014">
    <property type="protein sequence ID" value="VYT35773.1"/>
    <property type="molecule type" value="Genomic_DNA"/>
</dbReference>
<dbReference type="InterPro" id="IPR050661">
    <property type="entry name" value="BglG_antiterminators"/>
</dbReference>
<keyword evidence="3" id="KW-0804">Transcription</keyword>
<dbReference type="Pfam" id="PF00874">
    <property type="entry name" value="PRD"/>
    <property type="match status" value="2"/>
</dbReference>
<dbReference type="GO" id="GO:0003723">
    <property type="term" value="F:RNA binding"/>
    <property type="evidence" value="ECO:0007669"/>
    <property type="project" value="InterPro"/>
</dbReference>
<dbReference type="InterPro" id="IPR011608">
    <property type="entry name" value="PRD"/>
</dbReference>
<dbReference type="GO" id="GO:0006355">
    <property type="term" value="P:regulation of DNA-templated transcription"/>
    <property type="evidence" value="ECO:0007669"/>
    <property type="project" value="InterPro"/>
</dbReference>
<dbReference type="Gene3D" id="1.20.58.1950">
    <property type="match status" value="1"/>
</dbReference>
<reference evidence="4" key="1">
    <citation type="submission" date="2019-11" db="EMBL/GenBank/DDBJ databases">
        <authorList>
            <person name="Feng L."/>
        </authorList>
    </citation>
    <scope>NUCLEOTIDE SEQUENCE</scope>
    <source>
        <strain evidence="4">CbolteaeLFYP116</strain>
    </source>
</reference>
<keyword evidence="2" id="KW-0805">Transcription regulation</keyword>
<organism evidence="4">
    <name type="scientific">Enterocloster bolteae</name>
    <dbReference type="NCBI Taxonomy" id="208479"/>
    <lineage>
        <taxon>Bacteria</taxon>
        <taxon>Bacillati</taxon>
        <taxon>Bacillota</taxon>
        <taxon>Clostridia</taxon>
        <taxon>Lachnospirales</taxon>
        <taxon>Lachnospiraceae</taxon>
        <taxon>Enterocloster</taxon>
    </lineage>
</organism>
<dbReference type="Gene3D" id="1.20.890.100">
    <property type="match status" value="1"/>
</dbReference>
<evidence type="ECO:0000256" key="3">
    <source>
        <dbReference type="ARBA" id="ARBA00023163"/>
    </source>
</evidence>
<dbReference type="SUPFAM" id="SSF63520">
    <property type="entry name" value="PTS-regulatory domain, PRD"/>
    <property type="match status" value="2"/>
</dbReference>
<evidence type="ECO:0000313" key="4">
    <source>
        <dbReference type="EMBL" id="VYT35773.1"/>
    </source>
</evidence>
<sequence>MYRIIKVLNNNGILVLDGDTGRELILLGNGIGFGHRTGERLEQVKEAKRYELVTGKSTALQQVNSIDPVFIEAAGNIIESARKTLGDISSDILIPMADHIALAAGRAREGRELPNPFNQDIKALFDREYQAAMEGREIIREMTGISISEDEVGYITLHIHAGSSEENVAHSMDMARLVQDSIRGIEEKMGIKLAADSLGYNRLVSHLRYMIARIRKGEPVSLDMESYAKESFPGPYQAAVDVCRNMEKRLGITVASQEAAFLAIHIQRVREEGRGLAGEPRP</sequence>
<protein>
    <submittedName>
        <fullName evidence="4">Cryptic beta-glucoside bgl operon antiterminator</fullName>
    </submittedName>
</protein>
<dbReference type="Gene3D" id="1.10.1790.10">
    <property type="entry name" value="PRD domain"/>
    <property type="match status" value="1"/>
</dbReference>
<dbReference type="SMART" id="SM01061">
    <property type="entry name" value="CAT_RBD"/>
    <property type="match status" value="1"/>
</dbReference>
<dbReference type="RefSeq" id="WP_002577777.1">
    <property type="nucleotide sequence ID" value="NZ_BAABXO010000001.1"/>
</dbReference>
<evidence type="ECO:0000256" key="2">
    <source>
        <dbReference type="ARBA" id="ARBA00023015"/>
    </source>
</evidence>
<dbReference type="SUPFAM" id="SSF50151">
    <property type="entry name" value="SacY-like RNA-binding domain"/>
    <property type="match status" value="1"/>
</dbReference>
<name>A0A6M5GDC1_9FIRM</name>
<keyword evidence="1" id="KW-0677">Repeat</keyword>
<dbReference type="InterPro" id="IPR036650">
    <property type="entry name" value="CAT_RNA-bd_dom_sf"/>
</dbReference>
<dbReference type="PANTHER" id="PTHR30185">
    <property type="entry name" value="CRYPTIC BETA-GLUCOSIDE BGL OPERON ANTITERMINATOR"/>
    <property type="match status" value="1"/>
</dbReference>
<dbReference type="InterPro" id="IPR004341">
    <property type="entry name" value="CAT_RNA-bd_dom"/>
</dbReference>
<gene>
    <name evidence="4" type="primary">bglG</name>
    <name evidence="4" type="ORF">CBLFYP116_03171</name>
</gene>
<dbReference type="Gene3D" id="2.30.24.10">
    <property type="entry name" value="CAT RNA-binding domain"/>
    <property type="match status" value="1"/>
</dbReference>
<dbReference type="AlphaFoldDB" id="A0A6M5GDC1"/>
<dbReference type="GeneID" id="23116271"/>
<accession>A0A6M5GDC1</accession>
<evidence type="ECO:0000256" key="1">
    <source>
        <dbReference type="ARBA" id="ARBA00022737"/>
    </source>
</evidence>
<proteinExistence type="predicted"/>
<dbReference type="PROSITE" id="PS51372">
    <property type="entry name" value="PRD_2"/>
    <property type="match status" value="2"/>
</dbReference>